<dbReference type="Pfam" id="PF01810">
    <property type="entry name" value="LysE"/>
    <property type="match status" value="1"/>
</dbReference>
<keyword evidence="3 6" id="KW-0812">Transmembrane</keyword>
<dbReference type="EMBL" id="JAPDFL010000001">
    <property type="protein sequence ID" value="MCW1932536.1"/>
    <property type="molecule type" value="Genomic_DNA"/>
</dbReference>
<keyword evidence="2" id="KW-1003">Cell membrane</keyword>
<evidence type="ECO:0000256" key="6">
    <source>
        <dbReference type="SAM" id="Phobius"/>
    </source>
</evidence>
<feature type="transmembrane region" description="Helical" evidence="6">
    <location>
        <begin position="108"/>
        <end position="132"/>
    </location>
</feature>
<feature type="transmembrane region" description="Helical" evidence="6">
    <location>
        <begin position="68"/>
        <end position="88"/>
    </location>
</feature>
<name>A0ABT3GYC3_9RHOB</name>
<dbReference type="PANTHER" id="PTHR30086">
    <property type="entry name" value="ARGININE EXPORTER PROTEIN ARGO"/>
    <property type="match status" value="1"/>
</dbReference>
<comment type="subcellular location">
    <subcellularLocation>
        <location evidence="1">Cell membrane</location>
        <topology evidence="1">Multi-pass membrane protein</topology>
    </subcellularLocation>
</comment>
<comment type="caution">
    <text evidence="7">The sequence shown here is derived from an EMBL/GenBank/DDBJ whole genome shotgun (WGS) entry which is preliminary data.</text>
</comment>
<keyword evidence="8" id="KW-1185">Reference proteome</keyword>
<dbReference type="PANTHER" id="PTHR30086:SF20">
    <property type="entry name" value="ARGININE EXPORTER PROTEIN ARGO-RELATED"/>
    <property type="match status" value="1"/>
</dbReference>
<feature type="transmembrane region" description="Helical" evidence="6">
    <location>
        <begin position="41"/>
        <end position="61"/>
    </location>
</feature>
<evidence type="ECO:0000256" key="3">
    <source>
        <dbReference type="ARBA" id="ARBA00022692"/>
    </source>
</evidence>
<accession>A0ABT3GYC3</accession>
<keyword evidence="5 6" id="KW-0472">Membrane</keyword>
<evidence type="ECO:0000256" key="2">
    <source>
        <dbReference type="ARBA" id="ARBA00022475"/>
    </source>
</evidence>
<dbReference type="RefSeq" id="WP_264505528.1">
    <property type="nucleotide sequence ID" value="NZ_JAPDFL010000001.1"/>
</dbReference>
<proteinExistence type="predicted"/>
<evidence type="ECO:0000313" key="7">
    <source>
        <dbReference type="EMBL" id="MCW1932536.1"/>
    </source>
</evidence>
<gene>
    <name evidence="7" type="ORF">OKW52_09775</name>
</gene>
<evidence type="ECO:0000256" key="4">
    <source>
        <dbReference type="ARBA" id="ARBA00022989"/>
    </source>
</evidence>
<evidence type="ECO:0000256" key="1">
    <source>
        <dbReference type="ARBA" id="ARBA00004651"/>
    </source>
</evidence>
<keyword evidence="4 6" id="KW-1133">Transmembrane helix</keyword>
<dbReference type="Proteomes" id="UP001208938">
    <property type="component" value="Unassembled WGS sequence"/>
</dbReference>
<protein>
    <submittedName>
        <fullName evidence="7">LysE family translocator</fullName>
    </submittedName>
</protein>
<organism evidence="7 8">
    <name type="scientific">Pararhodobacter zhoushanensis</name>
    <dbReference type="NCBI Taxonomy" id="2479545"/>
    <lineage>
        <taxon>Bacteria</taxon>
        <taxon>Pseudomonadati</taxon>
        <taxon>Pseudomonadota</taxon>
        <taxon>Alphaproteobacteria</taxon>
        <taxon>Rhodobacterales</taxon>
        <taxon>Paracoccaceae</taxon>
        <taxon>Pararhodobacter</taxon>
    </lineage>
</organism>
<evidence type="ECO:0000256" key="5">
    <source>
        <dbReference type="ARBA" id="ARBA00023136"/>
    </source>
</evidence>
<dbReference type="InterPro" id="IPR001123">
    <property type="entry name" value="LeuE-type"/>
</dbReference>
<feature type="transmembrane region" description="Helical" evidence="6">
    <location>
        <begin position="144"/>
        <end position="168"/>
    </location>
</feature>
<sequence length="204" mass="21292">MDMMSISVFALALMVAAGTPGPSIGALVSRVLARGWRDVLPFVAAMWLGEVAWLLAALAGLTTLAQSFHLAFVVLKWAGVAYLVWMAVQMWRAPGQAGEGALPRRGSAWSMFGAGLAVTLGNPKIMVFYLALLPTLVDLRATGWGEAAVLAGVTLVTLAVVDLGWIALAQRARALLRTPRAVRLTNRASALVMGGAAAAIAAKA</sequence>
<evidence type="ECO:0000313" key="8">
    <source>
        <dbReference type="Proteomes" id="UP001208938"/>
    </source>
</evidence>
<reference evidence="7 8" key="1">
    <citation type="submission" date="2022-10" db="EMBL/GenBank/DDBJ databases">
        <title>Pararhodobacter sp. nov., isolated from marine algae.</title>
        <authorList>
            <person name="Choi B.J."/>
            <person name="Kim J.M."/>
            <person name="Lee J.K."/>
            <person name="Choi D.G."/>
            <person name="Jeon C.O."/>
        </authorList>
    </citation>
    <scope>NUCLEOTIDE SEQUENCE [LARGE SCALE GENOMIC DNA]</scope>
    <source>
        <strain evidence="7 8">ZQ420</strain>
    </source>
</reference>